<feature type="compositionally biased region" description="Low complexity" evidence="1">
    <location>
        <begin position="40"/>
        <end position="49"/>
    </location>
</feature>
<gene>
    <name evidence="2" type="ORF">PV06_02972</name>
</gene>
<dbReference type="RefSeq" id="XP_016264726.1">
    <property type="nucleotide sequence ID" value="XM_016403721.1"/>
</dbReference>
<dbReference type="GeneID" id="27355046"/>
<organism evidence="2 3">
    <name type="scientific">Exophiala oligosperma</name>
    <dbReference type="NCBI Taxonomy" id="215243"/>
    <lineage>
        <taxon>Eukaryota</taxon>
        <taxon>Fungi</taxon>
        <taxon>Dikarya</taxon>
        <taxon>Ascomycota</taxon>
        <taxon>Pezizomycotina</taxon>
        <taxon>Eurotiomycetes</taxon>
        <taxon>Chaetothyriomycetidae</taxon>
        <taxon>Chaetothyriales</taxon>
        <taxon>Herpotrichiellaceae</taxon>
        <taxon>Exophiala</taxon>
    </lineage>
</organism>
<dbReference type="AlphaFoldDB" id="A0A0D2DPX9"/>
<dbReference type="Proteomes" id="UP000053342">
    <property type="component" value="Unassembled WGS sequence"/>
</dbReference>
<protein>
    <submittedName>
        <fullName evidence="2">Uncharacterized protein</fullName>
    </submittedName>
</protein>
<dbReference type="OrthoDB" id="4112524at2759"/>
<dbReference type="EMBL" id="KN847334">
    <property type="protein sequence ID" value="KIW44510.1"/>
    <property type="molecule type" value="Genomic_DNA"/>
</dbReference>
<evidence type="ECO:0000313" key="2">
    <source>
        <dbReference type="EMBL" id="KIW44510.1"/>
    </source>
</evidence>
<sequence length="286" mass="31035">MKSNTTTTTVLATEKGIMECPGVSCWDFAYAAGPCPLSSSTASLTSTTTPREHTVTANKRNSTARRAHNTPSPCPSSPKDTSSCRPDSPRSFLLSYRHNKQKSSSLKHDNAATTSTTVLESRTYLLSCPTSRSVTYPHTYTTISTLLSQPRNQIILLVPQNNIVCPRVCELSRLPRSGGSCLQILPIPEVVGMAYGEEAAVCSPPESGCESDSGGGGGGVGDVLTDKEWSDVNVAEVVRKITKYTKARSFDGYLVFEDDRAKWQFLERVGKGVKEACKKKEKAKMR</sequence>
<keyword evidence="3" id="KW-1185">Reference proteome</keyword>
<proteinExistence type="predicted"/>
<accession>A0A0D2DPX9</accession>
<name>A0A0D2DPX9_9EURO</name>
<evidence type="ECO:0000256" key="1">
    <source>
        <dbReference type="SAM" id="MobiDB-lite"/>
    </source>
</evidence>
<reference evidence="2 3" key="1">
    <citation type="submission" date="2015-01" db="EMBL/GenBank/DDBJ databases">
        <title>The Genome Sequence of Exophiala oligosperma CBS72588.</title>
        <authorList>
            <consortium name="The Broad Institute Genomics Platform"/>
            <person name="Cuomo C."/>
            <person name="de Hoog S."/>
            <person name="Gorbushina A."/>
            <person name="Stielow B."/>
            <person name="Teixiera M."/>
            <person name="Abouelleil A."/>
            <person name="Chapman S.B."/>
            <person name="Priest M."/>
            <person name="Young S.K."/>
            <person name="Wortman J."/>
            <person name="Nusbaum C."/>
            <person name="Birren B."/>
        </authorList>
    </citation>
    <scope>NUCLEOTIDE SEQUENCE [LARGE SCALE GENOMIC DNA]</scope>
    <source>
        <strain evidence="2 3">CBS 72588</strain>
    </source>
</reference>
<dbReference type="VEuPathDB" id="FungiDB:PV06_02972"/>
<dbReference type="HOGENOM" id="CLU_052529_0_0_1"/>
<evidence type="ECO:0000313" key="3">
    <source>
        <dbReference type="Proteomes" id="UP000053342"/>
    </source>
</evidence>
<feature type="region of interest" description="Disordered" evidence="1">
    <location>
        <begin position="40"/>
        <end position="88"/>
    </location>
</feature>